<protein>
    <submittedName>
        <fullName evidence="1">Uncharacterized protein</fullName>
    </submittedName>
</protein>
<dbReference type="Proteomes" id="UP001221898">
    <property type="component" value="Unassembled WGS sequence"/>
</dbReference>
<sequence>MWSVSQCDFQISVGSKFTAGIWPRDLNLNILTAQWRDVQPSNRWDWERESGELTWIMSTYVARRGLGDVTAPGRPSHCTGTRGRGRLERPFRQSMYGLLPDSDKQKAFRAWTGETERGGRGK</sequence>
<keyword evidence="2" id="KW-1185">Reference proteome</keyword>
<dbReference type="AlphaFoldDB" id="A0AAD7SIR8"/>
<evidence type="ECO:0000313" key="2">
    <source>
        <dbReference type="Proteomes" id="UP001221898"/>
    </source>
</evidence>
<reference evidence="1" key="1">
    <citation type="journal article" date="2023" name="Science">
        <title>Genome structures resolve the early diversification of teleost fishes.</title>
        <authorList>
            <person name="Parey E."/>
            <person name="Louis A."/>
            <person name="Montfort J."/>
            <person name="Bouchez O."/>
            <person name="Roques C."/>
            <person name="Iampietro C."/>
            <person name="Lluch J."/>
            <person name="Castinel A."/>
            <person name="Donnadieu C."/>
            <person name="Desvignes T."/>
            <person name="Floi Bucao C."/>
            <person name="Jouanno E."/>
            <person name="Wen M."/>
            <person name="Mejri S."/>
            <person name="Dirks R."/>
            <person name="Jansen H."/>
            <person name="Henkel C."/>
            <person name="Chen W.J."/>
            <person name="Zahm M."/>
            <person name="Cabau C."/>
            <person name="Klopp C."/>
            <person name="Thompson A.W."/>
            <person name="Robinson-Rechavi M."/>
            <person name="Braasch I."/>
            <person name="Lecointre G."/>
            <person name="Bobe J."/>
            <person name="Postlethwait J.H."/>
            <person name="Berthelot C."/>
            <person name="Roest Crollius H."/>
            <person name="Guiguen Y."/>
        </authorList>
    </citation>
    <scope>NUCLEOTIDE SEQUENCE</scope>
    <source>
        <strain evidence="1">NC1722</strain>
    </source>
</reference>
<dbReference type="EMBL" id="JAINUG010000058">
    <property type="protein sequence ID" value="KAJ8403400.1"/>
    <property type="molecule type" value="Genomic_DNA"/>
</dbReference>
<organism evidence="1 2">
    <name type="scientific">Aldrovandia affinis</name>
    <dbReference type="NCBI Taxonomy" id="143900"/>
    <lineage>
        <taxon>Eukaryota</taxon>
        <taxon>Metazoa</taxon>
        <taxon>Chordata</taxon>
        <taxon>Craniata</taxon>
        <taxon>Vertebrata</taxon>
        <taxon>Euteleostomi</taxon>
        <taxon>Actinopterygii</taxon>
        <taxon>Neopterygii</taxon>
        <taxon>Teleostei</taxon>
        <taxon>Notacanthiformes</taxon>
        <taxon>Halosauridae</taxon>
        <taxon>Aldrovandia</taxon>
    </lineage>
</organism>
<comment type="caution">
    <text evidence="1">The sequence shown here is derived from an EMBL/GenBank/DDBJ whole genome shotgun (WGS) entry which is preliminary data.</text>
</comment>
<accession>A0AAD7SIR8</accession>
<name>A0AAD7SIR8_9TELE</name>
<gene>
    <name evidence="1" type="ORF">AAFF_G00351720</name>
</gene>
<evidence type="ECO:0000313" key="1">
    <source>
        <dbReference type="EMBL" id="KAJ8403400.1"/>
    </source>
</evidence>
<proteinExistence type="predicted"/>